<comment type="caution">
    <text evidence="8">The sequence shown here is derived from an EMBL/GenBank/DDBJ whole genome shotgun (WGS) entry which is preliminary data.</text>
</comment>
<dbReference type="Pfam" id="PF13424">
    <property type="entry name" value="TPR_12"/>
    <property type="match status" value="1"/>
</dbReference>
<evidence type="ECO:0000256" key="1">
    <source>
        <dbReference type="ARBA" id="ARBA00004496"/>
    </source>
</evidence>
<gene>
    <name evidence="8" type="ORF">J2X31_003530</name>
</gene>
<organism evidence="8 9">
    <name type="scientific">Flavobacterium arsenatis</name>
    <dbReference type="NCBI Taxonomy" id="1484332"/>
    <lineage>
        <taxon>Bacteria</taxon>
        <taxon>Pseudomonadati</taxon>
        <taxon>Bacteroidota</taxon>
        <taxon>Flavobacteriia</taxon>
        <taxon>Flavobacteriales</taxon>
        <taxon>Flavobacteriaceae</taxon>
        <taxon>Flavobacterium</taxon>
    </lineage>
</organism>
<protein>
    <submittedName>
        <fullName evidence="8">Tetratricopeptide (TPR) repeat protein/DNA-binding CsgD family transcriptional regulator</fullName>
    </submittedName>
</protein>
<evidence type="ECO:0000256" key="5">
    <source>
        <dbReference type="ARBA" id="ARBA00038253"/>
    </source>
</evidence>
<dbReference type="Pfam" id="PF13374">
    <property type="entry name" value="TPR_10"/>
    <property type="match status" value="1"/>
</dbReference>
<dbReference type="SMART" id="SM00028">
    <property type="entry name" value="TPR"/>
    <property type="match status" value="6"/>
</dbReference>
<dbReference type="Proteomes" id="UP001255185">
    <property type="component" value="Unassembled WGS sequence"/>
</dbReference>
<dbReference type="EMBL" id="JAVDVI010000022">
    <property type="protein sequence ID" value="MDR6969497.1"/>
    <property type="molecule type" value="Genomic_DNA"/>
</dbReference>
<comment type="similarity">
    <text evidence="5">Belongs to the Rap family.</text>
</comment>
<dbReference type="PANTHER" id="PTHR46630:SF1">
    <property type="entry name" value="TETRATRICOPEPTIDE REPEAT PROTEIN 29"/>
    <property type="match status" value="1"/>
</dbReference>
<dbReference type="PANTHER" id="PTHR46630">
    <property type="entry name" value="TETRATRICOPEPTIDE REPEAT PROTEIN 29"/>
    <property type="match status" value="1"/>
</dbReference>
<keyword evidence="7" id="KW-0812">Transmembrane</keyword>
<dbReference type="InterPro" id="IPR016032">
    <property type="entry name" value="Sig_transdc_resp-reg_C-effctor"/>
</dbReference>
<dbReference type="InterPro" id="IPR051476">
    <property type="entry name" value="Bac_ResReg_Asp_Phosphatase"/>
</dbReference>
<dbReference type="InterPro" id="IPR011990">
    <property type="entry name" value="TPR-like_helical_dom_sf"/>
</dbReference>
<evidence type="ECO:0000256" key="4">
    <source>
        <dbReference type="ARBA" id="ARBA00022803"/>
    </source>
</evidence>
<dbReference type="SUPFAM" id="SSF46894">
    <property type="entry name" value="C-terminal effector domain of the bipartite response regulators"/>
    <property type="match status" value="1"/>
</dbReference>
<evidence type="ECO:0000313" key="8">
    <source>
        <dbReference type="EMBL" id="MDR6969497.1"/>
    </source>
</evidence>
<feature type="transmembrane region" description="Helical" evidence="7">
    <location>
        <begin position="328"/>
        <end position="347"/>
    </location>
</feature>
<reference evidence="8 9" key="1">
    <citation type="submission" date="2023-07" db="EMBL/GenBank/DDBJ databases">
        <title>Sorghum-associated microbial communities from plants grown in Nebraska, USA.</title>
        <authorList>
            <person name="Schachtman D."/>
        </authorList>
    </citation>
    <scope>NUCLEOTIDE SEQUENCE [LARGE SCALE GENOMIC DNA]</scope>
    <source>
        <strain evidence="8 9">3773</strain>
    </source>
</reference>
<accession>A0ABU1TUK4</accession>
<evidence type="ECO:0000313" key="9">
    <source>
        <dbReference type="Proteomes" id="UP001255185"/>
    </source>
</evidence>
<keyword evidence="4 6" id="KW-0802">TPR repeat</keyword>
<keyword evidence="2" id="KW-0963">Cytoplasm</keyword>
<dbReference type="SUPFAM" id="SSF48452">
    <property type="entry name" value="TPR-like"/>
    <property type="match status" value="2"/>
</dbReference>
<comment type="subcellular location">
    <subcellularLocation>
        <location evidence="1">Cytoplasm</location>
    </subcellularLocation>
</comment>
<proteinExistence type="inferred from homology"/>
<evidence type="ECO:0000256" key="3">
    <source>
        <dbReference type="ARBA" id="ARBA00022737"/>
    </source>
</evidence>
<dbReference type="Gene3D" id="1.25.40.10">
    <property type="entry name" value="Tetratricopeptide repeat domain"/>
    <property type="match status" value="2"/>
</dbReference>
<keyword evidence="7" id="KW-0472">Membrane</keyword>
<name>A0ABU1TUK4_9FLAO</name>
<feature type="repeat" description="TPR" evidence="6">
    <location>
        <begin position="102"/>
        <end position="135"/>
    </location>
</feature>
<dbReference type="PROSITE" id="PS50005">
    <property type="entry name" value="TPR"/>
    <property type="match status" value="1"/>
</dbReference>
<evidence type="ECO:0000256" key="7">
    <source>
        <dbReference type="SAM" id="Phobius"/>
    </source>
</evidence>
<keyword evidence="3" id="KW-0677">Repeat</keyword>
<sequence length="543" mass="62652">MLIVLLVLQANFSFAQASKAKCDSLIEAGKKALDKNQHTHSLELLFQALDLAKNNGLDKQEFLALNNIGTNYYRLSEFGEALNYYLEGYTIAIKKLTPNEEILVLNNIAILYFEEKKYDQAKDYFTRVYTASKENKENLTAGVAAINLGTLSVEKNDLELAKNYYEEALPLVSERPEYIVLAKGGLANCELLLGNTNKARKTAQYLIDTTKDLEFYHADVELLLIIAKSYLQENKLDVAEEYIQKITTKKPKLETKIKLYKLLTEINIKRKTLDRALQYKDSLFEATAKLNASKNEKLFENSKIKFELQQYKNQSMLNEAKLVSERKIFYFVLLFIIVIVLFALWTVRNLSLKLKQKKLIAERNEQILALELEKEKRESLLLEKQFNENQAVSLLQQEKLKNEVEIKNRKLSAKALYLSGKNEMIEEILSELSVLPQVSKDNTLVSHIHSLKNQLKADNEWDNFITHFEEVNQGFLDALKSKHPALTINDIRYISYIYMSLSTKEIASMLSITQDSCRKRKERVLAKMNLPKETNLYDYLTSL</sequence>
<keyword evidence="9" id="KW-1185">Reference proteome</keyword>
<keyword evidence="7" id="KW-1133">Transmembrane helix</keyword>
<dbReference type="InterPro" id="IPR019734">
    <property type="entry name" value="TPR_rpt"/>
</dbReference>
<evidence type="ECO:0000256" key="2">
    <source>
        <dbReference type="ARBA" id="ARBA00022490"/>
    </source>
</evidence>
<evidence type="ECO:0000256" key="6">
    <source>
        <dbReference type="PROSITE-ProRule" id="PRU00339"/>
    </source>
</evidence>